<evidence type="ECO:0000256" key="4">
    <source>
        <dbReference type="ARBA" id="ARBA00023717"/>
    </source>
</evidence>
<proteinExistence type="inferred from homology"/>
<gene>
    <name evidence="5" type="ORF">JWS13_27085</name>
</gene>
<comment type="catalytic activity">
    <reaction evidence="3">
        <text>a (3S)-3-hydroxyacyl-CoA = a (2E)-enoyl-CoA + H2O</text>
        <dbReference type="Rhea" id="RHEA:16105"/>
        <dbReference type="ChEBI" id="CHEBI:15377"/>
        <dbReference type="ChEBI" id="CHEBI:57318"/>
        <dbReference type="ChEBI" id="CHEBI:58856"/>
        <dbReference type="EC" id="4.2.1.17"/>
    </reaction>
</comment>
<evidence type="ECO:0000256" key="3">
    <source>
        <dbReference type="ARBA" id="ARBA00023709"/>
    </source>
</evidence>
<keyword evidence="6" id="KW-1185">Reference proteome</keyword>
<evidence type="ECO:0000256" key="1">
    <source>
        <dbReference type="ARBA" id="ARBA00005254"/>
    </source>
</evidence>
<reference evidence="5 6" key="2">
    <citation type="journal article" date="2022" name="Arch. Microbiol.">
        <title>Rhodococcus pseudokoreensis sp. nov. isolated from the rhizosphere of young M26 apple rootstocks.</title>
        <authorList>
            <person name="Kampfer P."/>
            <person name="Glaeser S.P."/>
            <person name="Blom J."/>
            <person name="Wolf J."/>
            <person name="Benning S."/>
            <person name="Schloter M."/>
            <person name="Neumann-Schaal M."/>
        </authorList>
    </citation>
    <scope>NUCLEOTIDE SEQUENCE [LARGE SCALE GENOMIC DNA]</scope>
    <source>
        <strain evidence="5 6">R79</strain>
    </source>
</reference>
<dbReference type="CDD" id="cd06558">
    <property type="entry name" value="crotonase-like"/>
    <property type="match status" value="1"/>
</dbReference>
<accession>A0A974W7C4</accession>
<dbReference type="Gene3D" id="1.10.12.10">
    <property type="entry name" value="Lyase 2-enoyl-coa Hydratase, Chain A, domain 2"/>
    <property type="match status" value="1"/>
</dbReference>
<protein>
    <submittedName>
        <fullName evidence="5">Enoyl-CoA hydratase/isomerase family protein</fullName>
    </submittedName>
</protein>
<name>A0A974W7C4_9NOCA</name>
<dbReference type="InterPro" id="IPR014748">
    <property type="entry name" value="Enoyl-CoA_hydra_C"/>
</dbReference>
<dbReference type="InterPro" id="IPR029045">
    <property type="entry name" value="ClpP/crotonase-like_dom_sf"/>
</dbReference>
<organism evidence="5 6">
    <name type="scientific">Rhodococcus pseudokoreensis</name>
    <dbReference type="NCBI Taxonomy" id="2811421"/>
    <lineage>
        <taxon>Bacteria</taxon>
        <taxon>Bacillati</taxon>
        <taxon>Actinomycetota</taxon>
        <taxon>Actinomycetes</taxon>
        <taxon>Mycobacteriales</taxon>
        <taxon>Nocardiaceae</taxon>
        <taxon>Rhodococcus</taxon>
    </lineage>
</organism>
<evidence type="ECO:0000313" key="6">
    <source>
        <dbReference type="Proteomes" id="UP000662986"/>
    </source>
</evidence>
<evidence type="ECO:0000313" key="5">
    <source>
        <dbReference type="EMBL" id="QSE92042.1"/>
    </source>
</evidence>
<dbReference type="Gene3D" id="3.90.226.10">
    <property type="entry name" value="2-enoyl-CoA Hydratase, Chain A, domain 1"/>
    <property type="match status" value="1"/>
</dbReference>
<dbReference type="InterPro" id="IPR001753">
    <property type="entry name" value="Enoyl-CoA_hydra/iso"/>
</dbReference>
<sequence length="293" mass="31933">MHDVIDATTRAHSEREVTDDRIFSSSRKAEMADYKTVRLSKDGHVGELQLCRPDVLNRFDSDLLGELGGALSELGRDRDVRAVVLTSTGRHFSAGGDTEAMLAANSDLRVLMEQVDDGRQLFRTFADFPKPLVVALHGHVFGVATSLILTADAIVSTPSVQLSDPHVQLGLVPGDGGCVTWPANLPMVRAKRHLLWGEPLLAEDAYRLGMVTELVDSADEVVPLARSLAAKVAELPPAAVQLTKRALNKGMHARIDEVFDTAFYLEAISASTDDLREAVNAFKEKRPGTWQGR</sequence>
<dbReference type="PANTHER" id="PTHR11941:SF54">
    <property type="entry name" value="ENOYL-COA HYDRATASE, MITOCHONDRIAL"/>
    <property type="match status" value="1"/>
</dbReference>
<comment type="similarity">
    <text evidence="1">Belongs to the enoyl-CoA hydratase/isomerase family.</text>
</comment>
<dbReference type="EMBL" id="CP070619">
    <property type="protein sequence ID" value="QSE92042.1"/>
    <property type="molecule type" value="Genomic_DNA"/>
</dbReference>
<dbReference type="PANTHER" id="PTHR11941">
    <property type="entry name" value="ENOYL-COA HYDRATASE-RELATED"/>
    <property type="match status" value="1"/>
</dbReference>
<dbReference type="Pfam" id="PF00378">
    <property type="entry name" value="ECH_1"/>
    <property type="match status" value="1"/>
</dbReference>
<dbReference type="Proteomes" id="UP000662986">
    <property type="component" value="Chromosome"/>
</dbReference>
<keyword evidence="2" id="KW-0456">Lyase</keyword>
<evidence type="ECO:0000256" key="2">
    <source>
        <dbReference type="ARBA" id="ARBA00023239"/>
    </source>
</evidence>
<comment type="catalytic activity">
    <reaction evidence="4">
        <text>a 4-saturated-(3S)-3-hydroxyacyl-CoA = a (3E)-enoyl-CoA + H2O</text>
        <dbReference type="Rhea" id="RHEA:20724"/>
        <dbReference type="ChEBI" id="CHEBI:15377"/>
        <dbReference type="ChEBI" id="CHEBI:58521"/>
        <dbReference type="ChEBI" id="CHEBI:137480"/>
        <dbReference type="EC" id="4.2.1.17"/>
    </reaction>
</comment>
<reference evidence="5 6" key="1">
    <citation type="journal article" date="2021" name="Microbiol. Resour. Announc.">
        <title>Complete Genome Sequences of Two Rhodococcus sp. Strains with Large and Linear Chromosomes, Isolated from Apple Rhizosphere.</title>
        <authorList>
            <person name="Benning S."/>
            <person name="Brugnone N."/>
            <person name="Siani R."/>
            <person name="Kublik S."/>
            <person name="Schloter M."/>
            <person name="Rad V."/>
        </authorList>
    </citation>
    <scope>NUCLEOTIDE SEQUENCE [LARGE SCALE GENOMIC DNA]</scope>
    <source>
        <strain evidence="5 6">R79</strain>
    </source>
</reference>
<dbReference type="SUPFAM" id="SSF52096">
    <property type="entry name" value="ClpP/crotonase"/>
    <property type="match status" value="1"/>
</dbReference>